<dbReference type="Proteomes" id="UP000322617">
    <property type="component" value="Chromosome"/>
</dbReference>
<accession>A0A510JU42</accession>
<evidence type="ECO:0000313" key="2">
    <source>
        <dbReference type="EMBL" id="BBM41093.1"/>
    </source>
</evidence>
<organism evidence="2 3">
    <name type="scientific">Leptotrichia shahii</name>
    <dbReference type="NCBI Taxonomy" id="157691"/>
    <lineage>
        <taxon>Bacteria</taxon>
        <taxon>Fusobacteriati</taxon>
        <taxon>Fusobacteriota</taxon>
        <taxon>Fusobacteriia</taxon>
        <taxon>Fusobacteriales</taxon>
        <taxon>Leptotrichiaceae</taxon>
        <taxon>Leptotrichia</taxon>
    </lineage>
</organism>
<evidence type="ECO:0000313" key="3">
    <source>
        <dbReference type="Proteomes" id="UP000322617"/>
    </source>
</evidence>
<feature type="transmembrane region" description="Helical" evidence="1">
    <location>
        <begin position="6"/>
        <end position="26"/>
    </location>
</feature>
<dbReference type="EMBL" id="AP019827">
    <property type="protein sequence ID" value="BBM41093.1"/>
    <property type="molecule type" value="Genomic_DNA"/>
</dbReference>
<sequence length="37" mass="4187">MDLEEILVVIAVITGGLTGFLLVKFIQKKLKDKNENR</sequence>
<name>A0A510JU42_9FUSO</name>
<keyword evidence="1" id="KW-0472">Membrane</keyword>
<dbReference type="KEGG" id="lsz:JCM16776_1314"/>
<keyword evidence="1" id="KW-1133">Transmembrane helix</keyword>
<dbReference type="AlphaFoldDB" id="A0A510JU42"/>
<evidence type="ECO:0000256" key="1">
    <source>
        <dbReference type="SAM" id="Phobius"/>
    </source>
</evidence>
<protein>
    <submittedName>
        <fullName evidence="2">Uncharacterized protein</fullName>
    </submittedName>
</protein>
<reference evidence="2 3" key="1">
    <citation type="submission" date="2019-07" db="EMBL/GenBank/DDBJ databases">
        <title>Complete Genome Sequence of Leptotrichia shahii Strain JCM 16776.</title>
        <authorList>
            <person name="Watanabe S."/>
            <person name="Cui L."/>
        </authorList>
    </citation>
    <scope>NUCLEOTIDE SEQUENCE [LARGE SCALE GENOMIC DNA]</scope>
    <source>
        <strain evidence="2 3">JCM16776</strain>
    </source>
</reference>
<keyword evidence="1" id="KW-0812">Transmembrane</keyword>
<keyword evidence="3" id="KW-1185">Reference proteome</keyword>
<gene>
    <name evidence="2" type="ORF">JCM16776_1314</name>
</gene>
<dbReference type="STRING" id="1122172.GCA_000373045_00096"/>
<proteinExistence type="predicted"/>